<evidence type="ECO:0000313" key="3">
    <source>
        <dbReference type="Proteomes" id="UP000663760"/>
    </source>
</evidence>
<feature type="region of interest" description="Disordered" evidence="1">
    <location>
        <begin position="391"/>
        <end position="565"/>
    </location>
</feature>
<evidence type="ECO:0000256" key="1">
    <source>
        <dbReference type="SAM" id="MobiDB-lite"/>
    </source>
</evidence>
<dbReference type="OrthoDB" id="1934890at2759"/>
<dbReference type="EMBL" id="LR746269">
    <property type="protein sequence ID" value="CAA7397448.1"/>
    <property type="molecule type" value="Genomic_DNA"/>
</dbReference>
<protein>
    <submittedName>
        <fullName evidence="2">Uncharacterized protein</fullName>
    </submittedName>
</protein>
<gene>
    <name evidence="2" type="ORF">SI8410_06008113</name>
</gene>
<sequence>MEGGERAAAAAAVVQSHRVGSGGGSEFFICFTSRPSSSSSMRMPSGKSLPSPGRGTAAPSLSASLSRRLKNSGSLKGGQSPATIPGAGGNRRKSFPIEAAEPSSPKVTCIGQVKVKTARMKKKKKSKATRSSSSKQGTLYLRRGGEAADVGESRACLPNRNQKWVHLPLSSVCEAVRSFGSEFNCFLPCGGGRRSDCSAATPGGGGGEKLEEDAAAGPRHGGEKSERVGGVWSCGAAFARWLMAVQESEEVKRGEMVELKAVEVMVGAVDRGELTMDGEKKERENATVVTVAAAEDKEELGESLCVPPRNALLLMRCRSDPVKMAALTSRFWGSPTKVQVEDMEEARGDEEDEDGDKPVVEDEYSEGAVAVEKETLATAIVAETMVKDHSDAPLEAGNGGGEGQPQRHSVEARPELSNQSKEEEEEGVSKVEEEAPMEKAALPGRSRVWEEGPAQDAAGSKIGRSSNGGCLERESRRVSFSGGEKEGRRHSFSTEKDVRRMSSFREKEGRRRWSFSSEVTRRPPVQTTAEAEHVVKKMKKKKKKKKEGEGKDLGTGAGSFDQSTASVAAVAADDCEGGGPGERGEKGNELPDCLLLMMYEPKLSMEVSKETWVCSSDFLRHRPRHHQKQPKPEAAMAAAASGGGGANNLTSTTTDPVPQPSPPPPPSAPPAVDAHSSPAERTNTTEKKVAAPSYGPFGLTRCKSEPMRSSAKMEPDACFWKNRHRPIGAAGIGF</sequence>
<feature type="compositionally biased region" description="Low complexity" evidence="1">
    <location>
        <begin position="670"/>
        <end position="679"/>
    </location>
</feature>
<keyword evidence="3" id="KW-1185">Reference proteome</keyword>
<accession>A0A7I8KK25</accession>
<feature type="compositionally biased region" description="Basic and acidic residues" evidence="1">
    <location>
        <begin position="471"/>
        <end position="511"/>
    </location>
</feature>
<feature type="region of interest" description="Disordered" evidence="1">
    <location>
        <begin position="118"/>
        <end position="138"/>
    </location>
</feature>
<feature type="compositionally biased region" description="Basic and acidic residues" evidence="1">
    <location>
        <begin position="702"/>
        <end position="714"/>
    </location>
</feature>
<feature type="compositionally biased region" description="Low complexity" evidence="1">
    <location>
        <begin position="33"/>
        <end position="45"/>
    </location>
</feature>
<feature type="region of interest" description="Disordered" evidence="1">
    <location>
        <begin position="1"/>
        <end position="101"/>
    </location>
</feature>
<organism evidence="2 3">
    <name type="scientific">Spirodela intermedia</name>
    <name type="common">Intermediate duckweed</name>
    <dbReference type="NCBI Taxonomy" id="51605"/>
    <lineage>
        <taxon>Eukaryota</taxon>
        <taxon>Viridiplantae</taxon>
        <taxon>Streptophyta</taxon>
        <taxon>Embryophyta</taxon>
        <taxon>Tracheophyta</taxon>
        <taxon>Spermatophyta</taxon>
        <taxon>Magnoliopsida</taxon>
        <taxon>Liliopsida</taxon>
        <taxon>Araceae</taxon>
        <taxon>Lemnoideae</taxon>
        <taxon>Spirodela</taxon>
    </lineage>
</organism>
<dbReference type="AlphaFoldDB" id="A0A7I8KK25"/>
<feature type="region of interest" description="Disordered" evidence="1">
    <location>
        <begin position="338"/>
        <end position="371"/>
    </location>
</feature>
<evidence type="ECO:0000313" key="2">
    <source>
        <dbReference type="EMBL" id="CAA7397448.1"/>
    </source>
</evidence>
<reference evidence="2" key="1">
    <citation type="submission" date="2020-02" db="EMBL/GenBank/DDBJ databases">
        <authorList>
            <person name="Scholz U."/>
            <person name="Mascher M."/>
            <person name="Fiebig A."/>
        </authorList>
    </citation>
    <scope>NUCLEOTIDE SEQUENCE</scope>
</reference>
<feature type="compositionally biased region" description="Basic residues" evidence="1">
    <location>
        <begin position="118"/>
        <end position="128"/>
    </location>
</feature>
<feature type="compositionally biased region" description="Basic and acidic residues" evidence="1">
    <location>
        <begin position="427"/>
        <end position="437"/>
    </location>
</feature>
<feature type="compositionally biased region" description="Pro residues" evidence="1">
    <location>
        <begin position="657"/>
        <end position="669"/>
    </location>
</feature>
<feature type="region of interest" description="Disordered" evidence="1">
    <location>
        <begin position="197"/>
        <end position="227"/>
    </location>
</feature>
<feature type="compositionally biased region" description="Acidic residues" evidence="1">
    <location>
        <begin position="341"/>
        <end position="365"/>
    </location>
</feature>
<feature type="region of interest" description="Disordered" evidence="1">
    <location>
        <begin position="623"/>
        <end position="714"/>
    </location>
</feature>
<name>A0A7I8KK25_SPIIN</name>
<feature type="compositionally biased region" description="Basic residues" evidence="1">
    <location>
        <begin position="536"/>
        <end position="545"/>
    </location>
</feature>
<dbReference type="Proteomes" id="UP000663760">
    <property type="component" value="Chromosome 6"/>
</dbReference>
<dbReference type="PANTHER" id="PTHR33448">
    <property type="entry name" value="CHLOROPLAST PROTEIN HCF243-RELATED"/>
    <property type="match status" value="1"/>
</dbReference>
<proteinExistence type="predicted"/>
<feature type="compositionally biased region" description="Low complexity" evidence="1">
    <location>
        <begin position="57"/>
        <end position="66"/>
    </location>
</feature>
<dbReference type="PANTHER" id="PTHR33448:SF4">
    <property type="entry name" value="CHLOROPLAST PROTEIN HCF243"/>
    <property type="match status" value="1"/>
</dbReference>